<dbReference type="AlphaFoldDB" id="A0A0J6Y426"/>
<sequence length="193" mass="21771">MLFLVEKFSQVYTEEREKGALLGGAKKGKKLPNARLELEEVKERGPPIDAFAPLFTIRAALLMVRKPSIASATGNITEKSISYPILLQLEPRDQTVKLQPQSIYMLYVNTPAMNINILFAWQKKTTDKLYQINTRTTTGPERTRANHTAADTSIKVMVNVTKRESNEIGKVMKCQALALHRWVSNTSEMHQSP</sequence>
<organism evidence="1 2">
    <name type="scientific">Coccidioides immitis RMSCC 2394</name>
    <dbReference type="NCBI Taxonomy" id="404692"/>
    <lineage>
        <taxon>Eukaryota</taxon>
        <taxon>Fungi</taxon>
        <taxon>Dikarya</taxon>
        <taxon>Ascomycota</taxon>
        <taxon>Pezizomycotina</taxon>
        <taxon>Eurotiomycetes</taxon>
        <taxon>Eurotiomycetidae</taxon>
        <taxon>Onygenales</taxon>
        <taxon>Onygenaceae</taxon>
        <taxon>Coccidioides</taxon>
    </lineage>
</organism>
<evidence type="ECO:0000313" key="1">
    <source>
        <dbReference type="EMBL" id="KMP01764.1"/>
    </source>
</evidence>
<reference evidence="2" key="1">
    <citation type="journal article" date="2010" name="Genome Res.">
        <title>Population genomic sequencing of Coccidioides fungi reveals recent hybridization and transposon control.</title>
        <authorList>
            <person name="Neafsey D.E."/>
            <person name="Barker B.M."/>
            <person name="Sharpton T.J."/>
            <person name="Stajich J.E."/>
            <person name="Park D.J."/>
            <person name="Whiston E."/>
            <person name="Hung C.-Y."/>
            <person name="McMahan C."/>
            <person name="White J."/>
            <person name="Sykes S."/>
            <person name="Heiman D."/>
            <person name="Young S."/>
            <person name="Zeng Q."/>
            <person name="Abouelleil A."/>
            <person name="Aftuck L."/>
            <person name="Bessette D."/>
            <person name="Brown A."/>
            <person name="FitzGerald M."/>
            <person name="Lui A."/>
            <person name="Macdonald J.P."/>
            <person name="Priest M."/>
            <person name="Orbach M.J."/>
            <person name="Galgiani J.N."/>
            <person name="Kirkland T.N."/>
            <person name="Cole G.T."/>
            <person name="Birren B.W."/>
            <person name="Henn M.R."/>
            <person name="Taylor J.W."/>
            <person name="Rounsley S.D."/>
        </authorList>
    </citation>
    <scope>NUCLEOTIDE SEQUENCE [LARGE SCALE GENOMIC DNA]</scope>
    <source>
        <strain evidence="2">RMSCC 2394</strain>
    </source>
</reference>
<proteinExistence type="predicted"/>
<accession>A0A0J6Y426</accession>
<evidence type="ECO:0000313" key="2">
    <source>
        <dbReference type="Proteomes" id="UP000054565"/>
    </source>
</evidence>
<dbReference type="Proteomes" id="UP000054565">
    <property type="component" value="Unassembled WGS sequence"/>
</dbReference>
<dbReference type="EMBL" id="DS028093">
    <property type="protein sequence ID" value="KMP01764.1"/>
    <property type="molecule type" value="Genomic_DNA"/>
</dbReference>
<name>A0A0J6Y426_COCIT</name>
<gene>
    <name evidence="1" type="ORF">CIRG_01903</name>
</gene>
<protein>
    <submittedName>
        <fullName evidence="1">Uncharacterized protein</fullName>
    </submittedName>
</protein>